<dbReference type="InterPro" id="IPR028014">
    <property type="entry name" value="TMEM255"/>
</dbReference>
<proteinExistence type="inferred from homology"/>
<dbReference type="Proteomes" id="UP000000437">
    <property type="component" value="Chromosome 18"/>
</dbReference>
<dbReference type="Pfam" id="PF14967">
    <property type="entry name" value="FAM70"/>
    <property type="match status" value="1"/>
</dbReference>
<feature type="transmembrane region" description="Helical" evidence="7">
    <location>
        <begin position="31"/>
        <end position="50"/>
    </location>
</feature>
<keyword evidence="3 7" id="KW-0812">Transmembrane</keyword>
<reference evidence="8" key="1">
    <citation type="journal article" date="2013" name="Nature">
        <title>The zebrafish reference genome sequence and its relationship to the human genome.</title>
        <authorList>
            <consortium name="Genome Reference Consortium Zebrafish"/>
            <person name="Howe K."/>
            <person name="Clark M.D."/>
            <person name="Torroja C.F."/>
            <person name="Torrance J."/>
            <person name="Berthelot C."/>
            <person name="Muffato M."/>
            <person name="Collins J.E."/>
            <person name="Humphray S."/>
            <person name="McLaren K."/>
            <person name="Matthews L."/>
            <person name="McLaren S."/>
            <person name="Sealy I."/>
            <person name="Caccamo M."/>
            <person name="Churcher C."/>
            <person name="Scott C."/>
            <person name="Barrett J.C."/>
            <person name="Koch R."/>
            <person name="Rauch G.J."/>
            <person name="White S."/>
            <person name="Chow W."/>
            <person name="Kilian B."/>
            <person name="Quintais L.T."/>
            <person name="Guerra-Assuncao J.A."/>
            <person name="Zhou Y."/>
            <person name="Gu Y."/>
            <person name="Yen J."/>
            <person name="Vogel J.H."/>
            <person name="Eyre T."/>
            <person name="Redmond S."/>
            <person name="Banerjee R."/>
            <person name="Chi J."/>
            <person name="Fu B."/>
            <person name="Langley E."/>
            <person name="Maguire S.F."/>
            <person name="Laird G.K."/>
            <person name="Lloyd D."/>
            <person name="Kenyon E."/>
            <person name="Donaldson S."/>
            <person name="Sehra H."/>
            <person name="Almeida-King J."/>
            <person name="Loveland J."/>
            <person name="Trevanion S."/>
            <person name="Jones M."/>
            <person name="Quail M."/>
            <person name="Willey D."/>
            <person name="Hunt A."/>
            <person name="Burton J."/>
            <person name="Sims S."/>
            <person name="McLay K."/>
            <person name="Plumb B."/>
            <person name="Davis J."/>
            <person name="Clee C."/>
            <person name="Oliver K."/>
            <person name="Clark R."/>
            <person name="Riddle C."/>
            <person name="Elliot D."/>
            <person name="Eliott D."/>
            <person name="Threadgold G."/>
            <person name="Harden G."/>
            <person name="Ware D."/>
            <person name="Begum S."/>
            <person name="Mortimore B."/>
            <person name="Mortimer B."/>
            <person name="Kerry G."/>
            <person name="Heath P."/>
            <person name="Phillimore B."/>
            <person name="Tracey A."/>
            <person name="Corby N."/>
            <person name="Dunn M."/>
            <person name="Johnson C."/>
            <person name="Wood J."/>
            <person name="Clark S."/>
            <person name="Pelan S."/>
            <person name="Griffiths G."/>
            <person name="Smith M."/>
            <person name="Glithero R."/>
            <person name="Howden P."/>
            <person name="Barker N."/>
            <person name="Lloyd C."/>
            <person name="Stevens C."/>
            <person name="Harley J."/>
            <person name="Holt K."/>
            <person name="Panagiotidis G."/>
            <person name="Lovell J."/>
            <person name="Beasley H."/>
            <person name="Henderson C."/>
            <person name="Gordon D."/>
            <person name="Auger K."/>
            <person name="Wright D."/>
            <person name="Collins J."/>
            <person name="Raisen C."/>
            <person name="Dyer L."/>
            <person name="Leung K."/>
            <person name="Robertson L."/>
            <person name="Ambridge K."/>
            <person name="Leongamornlert D."/>
            <person name="McGuire S."/>
            <person name="Gilderthorp R."/>
            <person name="Griffiths C."/>
            <person name="Manthravadi D."/>
            <person name="Nichol S."/>
            <person name="Barker G."/>
            <person name="Whitehead S."/>
            <person name="Kay M."/>
            <person name="Brown J."/>
            <person name="Murnane C."/>
            <person name="Gray E."/>
            <person name="Humphries M."/>
            <person name="Sycamore N."/>
            <person name="Barker D."/>
            <person name="Saunders D."/>
            <person name="Wallis J."/>
            <person name="Babbage A."/>
            <person name="Hammond S."/>
            <person name="Mashreghi-Mohammadi M."/>
            <person name="Barr L."/>
            <person name="Martin S."/>
            <person name="Wray P."/>
            <person name="Ellington A."/>
            <person name="Matthews N."/>
            <person name="Ellwood M."/>
            <person name="Woodmansey R."/>
            <person name="Clark G."/>
            <person name="Cooper J."/>
            <person name="Cooper J."/>
            <person name="Tromans A."/>
            <person name="Grafham D."/>
            <person name="Skuce C."/>
            <person name="Pandian R."/>
            <person name="Andrews R."/>
            <person name="Harrison E."/>
            <person name="Kimberley A."/>
            <person name="Garnett J."/>
            <person name="Fosker N."/>
            <person name="Hall R."/>
            <person name="Garner P."/>
            <person name="Kelly D."/>
            <person name="Bird C."/>
            <person name="Palmer S."/>
            <person name="Gehring I."/>
            <person name="Berger A."/>
            <person name="Dooley C.M."/>
            <person name="Ersan-Urun Z."/>
            <person name="Eser C."/>
            <person name="Geiger H."/>
            <person name="Geisler M."/>
            <person name="Karotki L."/>
            <person name="Kirn A."/>
            <person name="Konantz J."/>
            <person name="Konantz M."/>
            <person name="Oberlander M."/>
            <person name="Rudolph-Geiger S."/>
            <person name="Teucke M."/>
            <person name="Lanz C."/>
            <person name="Raddatz G."/>
            <person name="Osoegawa K."/>
            <person name="Zhu B."/>
            <person name="Rapp A."/>
            <person name="Widaa S."/>
            <person name="Langford C."/>
            <person name="Yang F."/>
            <person name="Schuster S.C."/>
            <person name="Carter N.P."/>
            <person name="Harrow J."/>
            <person name="Ning Z."/>
            <person name="Herrero J."/>
            <person name="Searle S.M."/>
            <person name="Enright A."/>
            <person name="Geisler R."/>
            <person name="Plasterk R.H."/>
            <person name="Lee C."/>
            <person name="Westerfield M."/>
            <person name="de Jong P.J."/>
            <person name="Zon L.I."/>
            <person name="Postlethwait J.H."/>
            <person name="Nusslein-Volhard C."/>
            <person name="Hubbard T.J."/>
            <person name="Roest Crollius H."/>
            <person name="Rogers J."/>
            <person name="Stemple D.L."/>
        </authorList>
    </citation>
    <scope>NUCLEOTIDE SEQUENCE [LARGE SCALE GENOMIC DNA]</scope>
</reference>
<dbReference type="OrthoDB" id="9935642at2759"/>
<evidence type="ECO:0000256" key="2">
    <source>
        <dbReference type="ARBA" id="ARBA00007903"/>
    </source>
</evidence>
<comment type="similarity">
    <text evidence="2">Belongs to the TMEM255 family.</text>
</comment>
<organism evidence="8 9">
    <name type="scientific">Danio rerio</name>
    <name type="common">Zebrafish</name>
    <name type="synonym">Brachydanio rerio</name>
    <dbReference type="NCBI Taxonomy" id="7955"/>
    <lineage>
        <taxon>Eukaryota</taxon>
        <taxon>Metazoa</taxon>
        <taxon>Chordata</taxon>
        <taxon>Craniata</taxon>
        <taxon>Vertebrata</taxon>
        <taxon>Euteleostomi</taxon>
        <taxon>Actinopterygii</taxon>
        <taxon>Neopterygii</taxon>
        <taxon>Teleostei</taxon>
        <taxon>Ostariophysi</taxon>
        <taxon>Cypriniformes</taxon>
        <taxon>Danionidae</taxon>
        <taxon>Danioninae</taxon>
        <taxon>Danio</taxon>
    </lineage>
</organism>
<evidence type="ECO:0000313" key="8">
    <source>
        <dbReference type="Proteomes" id="UP000000437"/>
    </source>
</evidence>
<sequence length="321" mass="34709">MTNSQETTRRDAAPPHTVADVLKIRRRKAQWLVSGMLSLSLLIVVMGIYISTRTESVSITGYISGIILAFGSFLGVLGLSLEENRKQLLVASIVFLSFGIISSFLCLLIDGVFILLNIDMRPMKAGRCQFYTSGNSYIYENYYATVPCQGLTESCNMKVRSGTCYCCDLYDCANGGYLNNYYEFVGVQSCQEVLSLYVLLWVLTALNLLAFVLGILTTAVLGSIKDMRRGVIGLNMSQWGGSSLFSFDGAHCSSPTAPLLTDPNSQAGHQLYPRASLYASPAAGSTVSPGGSSDSAPVQLNPPPFAPFHNLLPYKSSGFSA</sequence>
<evidence type="ECO:0000256" key="7">
    <source>
        <dbReference type="SAM" id="Phobius"/>
    </source>
</evidence>
<feature type="transmembrane region" description="Helical" evidence="7">
    <location>
        <begin position="62"/>
        <end position="81"/>
    </location>
</feature>
<evidence type="ECO:0000313" key="9">
    <source>
        <dbReference type="RefSeq" id="XP_002665444.3"/>
    </source>
</evidence>
<feature type="transmembrane region" description="Helical" evidence="7">
    <location>
        <begin position="88"/>
        <end position="116"/>
    </location>
</feature>
<reference evidence="9 10" key="2">
    <citation type="submission" date="2025-04" db="UniProtKB">
        <authorList>
            <consortium name="RefSeq"/>
        </authorList>
    </citation>
    <scope>IDENTIFICATION</scope>
    <source>
        <strain evidence="9 10">Tuebingen</strain>
    </source>
</reference>
<evidence type="ECO:0000256" key="4">
    <source>
        <dbReference type="ARBA" id="ARBA00022989"/>
    </source>
</evidence>
<evidence type="ECO:0000256" key="5">
    <source>
        <dbReference type="ARBA" id="ARBA00023136"/>
    </source>
</evidence>
<comment type="subcellular location">
    <subcellularLocation>
        <location evidence="1">Membrane</location>
        <topology evidence="1">Multi-pass membrane protein</topology>
    </subcellularLocation>
</comment>
<dbReference type="RefSeq" id="XP_021323546.1">
    <property type="nucleotide sequence ID" value="XM_021467871.2"/>
</dbReference>
<dbReference type="AlphaFoldDB" id="A0A8M1RRM5"/>
<keyword evidence="4 7" id="KW-1133">Transmembrane helix</keyword>
<evidence type="ECO:0000256" key="3">
    <source>
        <dbReference type="ARBA" id="ARBA00022692"/>
    </source>
</evidence>
<evidence type="ECO:0000256" key="1">
    <source>
        <dbReference type="ARBA" id="ARBA00004141"/>
    </source>
</evidence>
<gene>
    <name evidence="9 10" type="primary">LOC100332250</name>
</gene>
<dbReference type="RefSeq" id="XP_002665444.3">
    <property type="nucleotide sequence ID" value="XM_002665398.7"/>
</dbReference>
<keyword evidence="8" id="KW-1185">Reference proteome</keyword>
<protein>
    <submittedName>
        <fullName evidence="9 10">Transmembrane protein 255B</fullName>
    </submittedName>
</protein>
<dbReference type="GeneID" id="100332250"/>
<dbReference type="KEGG" id="dre:100332250"/>
<feature type="region of interest" description="Disordered" evidence="6">
    <location>
        <begin position="281"/>
        <end position="302"/>
    </location>
</feature>
<keyword evidence="5 7" id="KW-0472">Membrane</keyword>
<evidence type="ECO:0000256" key="6">
    <source>
        <dbReference type="SAM" id="MobiDB-lite"/>
    </source>
</evidence>
<accession>A0A8M1RRM5</accession>
<dbReference type="GO" id="GO:0016020">
    <property type="term" value="C:membrane"/>
    <property type="evidence" value="ECO:0007669"/>
    <property type="project" value="UniProtKB-SubCell"/>
</dbReference>
<dbReference type="PANTHER" id="PTHR33721:SF4">
    <property type="entry name" value="TRANSMEMBRANE PROTEIN 255B"/>
    <property type="match status" value="1"/>
</dbReference>
<name>A0A8M1RRM5_DANRE</name>
<evidence type="ECO:0000313" key="10">
    <source>
        <dbReference type="RefSeq" id="XP_021323546.1"/>
    </source>
</evidence>
<dbReference type="PANTHER" id="PTHR33721">
    <property type="entry name" value="TRANSMEMBRANE PROTEIN 255B-LIKE"/>
    <property type="match status" value="1"/>
</dbReference>
<feature type="transmembrane region" description="Helical" evidence="7">
    <location>
        <begin position="198"/>
        <end position="221"/>
    </location>
</feature>
<feature type="compositionally biased region" description="Polar residues" evidence="6">
    <location>
        <begin position="283"/>
        <end position="298"/>
    </location>
</feature>